<dbReference type="AlphaFoldDB" id="A6KAE7"/>
<gene>
    <name evidence="2" type="ORF">rCG_24193</name>
</gene>
<feature type="signal peptide" evidence="1">
    <location>
        <begin position="1"/>
        <end position="16"/>
    </location>
</feature>
<reference evidence="3" key="1">
    <citation type="submission" date="2005-09" db="EMBL/GenBank/DDBJ databases">
        <authorList>
            <person name="Mural R.J."/>
            <person name="Li P.W."/>
            <person name="Adams M.D."/>
            <person name="Amanatides P.G."/>
            <person name="Baden-Tillson H."/>
            <person name="Barnstead M."/>
            <person name="Chin S.H."/>
            <person name="Dew I."/>
            <person name="Evans C.A."/>
            <person name="Ferriera S."/>
            <person name="Flanigan M."/>
            <person name="Fosler C."/>
            <person name="Glodek A."/>
            <person name="Gu Z."/>
            <person name="Holt R.A."/>
            <person name="Jennings D."/>
            <person name="Kraft C.L."/>
            <person name="Lu F."/>
            <person name="Nguyen T."/>
            <person name="Nusskern D.R."/>
            <person name="Pfannkoch C.M."/>
            <person name="Sitter C."/>
            <person name="Sutton G.G."/>
            <person name="Venter J.C."/>
            <person name="Wang Z."/>
            <person name="Woodage T."/>
            <person name="Zheng X.H."/>
            <person name="Zhong F."/>
        </authorList>
    </citation>
    <scope>NUCLEOTIDE SEQUENCE [LARGE SCALE GENOMIC DNA]</scope>
    <source>
        <strain>BN</strain>
        <strain evidence="3">Sprague-Dawley</strain>
    </source>
</reference>
<feature type="chain" id="PRO_5039911412" evidence="1">
    <location>
        <begin position="17"/>
        <end position="71"/>
    </location>
</feature>
<proteinExistence type="predicted"/>
<protein>
    <submittedName>
        <fullName evidence="2">RCG24193</fullName>
    </submittedName>
</protein>
<evidence type="ECO:0000256" key="1">
    <source>
        <dbReference type="SAM" id="SignalP"/>
    </source>
</evidence>
<dbReference type="Proteomes" id="UP000234681">
    <property type="component" value="Chromosome 17"/>
</dbReference>
<keyword evidence="1" id="KW-0732">Signal</keyword>
<evidence type="ECO:0000313" key="3">
    <source>
        <dbReference type="Proteomes" id="UP000234681"/>
    </source>
</evidence>
<dbReference type="EMBL" id="CH474032">
    <property type="protein sequence ID" value="EDL93855.1"/>
    <property type="molecule type" value="Genomic_DNA"/>
</dbReference>
<evidence type="ECO:0000313" key="2">
    <source>
        <dbReference type="EMBL" id="EDL93855.1"/>
    </source>
</evidence>
<accession>A6KAE7</accession>
<organism evidence="2 3">
    <name type="scientific">Rattus norvegicus</name>
    <name type="common">Rat</name>
    <dbReference type="NCBI Taxonomy" id="10116"/>
    <lineage>
        <taxon>Eukaryota</taxon>
        <taxon>Metazoa</taxon>
        <taxon>Chordata</taxon>
        <taxon>Craniata</taxon>
        <taxon>Vertebrata</taxon>
        <taxon>Euteleostomi</taxon>
        <taxon>Mammalia</taxon>
        <taxon>Eutheria</taxon>
        <taxon>Euarchontoglires</taxon>
        <taxon>Glires</taxon>
        <taxon>Rodentia</taxon>
        <taxon>Myomorpha</taxon>
        <taxon>Muroidea</taxon>
        <taxon>Muridae</taxon>
        <taxon>Murinae</taxon>
        <taxon>Rattus</taxon>
    </lineage>
</organism>
<sequence>MLILGFSFVSAPFCQSLIIYVGQYEEPGSIEYVTNSMCHVISEVTIPSAFSTTSPTEEPELIDHKRMEQLC</sequence>
<name>A6KAE7_RAT</name>